<reference evidence="4" key="1">
    <citation type="journal article" date="2018" name="Front. Microbiol.">
        <title>Establishment of a Molecular Serotyping Scheme and a Multiplexed Luminex-Based Array for Enterobacter aerogenes.</title>
        <authorList>
            <person name="Guo X."/>
            <person name="Wang M."/>
            <person name="Wang L."/>
            <person name="Wang Y."/>
            <person name="Chen T."/>
            <person name="Wu P."/>
            <person name="Chen M."/>
            <person name="Liu B."/>
            <person name="Feng L."/>
        </authorList>
    </citation>
    <scope>NUCLEOTIDE SEQUENCE</scope>
    <source>
        <strain evidence="4">G5319</strain>
    </source>
</reference>
<name>A0A346NT96_KLEAE</name>
<dbReference type="InterPro" id="IPR028098">
    <property type="entry name" value="Glyco_trans_4-like_N"/>
</dbReference>
<dbReference type="Pfam" id="PF13439">
    <property type="entry name" value="Glyco_transf_4"/>
    <property type="match status" value="1"/>
</dbReference>
<dbReference type="Pfam" id="PF00534">
    <property type="entry name" value="Glycos_transf_1"/>
    <property type="match status" value="1"/>
</dbReference>
<feature type="domain" description="Glycosyltransferase subfamily 4-like N-terminal" evidence="3">
    <location>
        <begin position="24"/>
        <end position="143"/>
    </location>
</feature>
<evidence type="ECO:0000256" key="1">
    <source>
        <dbReference type="ARBA" id="ARBA00022679"/>
    </source>
</evidence>
<keyword evidence="1 4" id="KW-0808">Transferase</keyword>
<dbReference type="AlphaFoldDB" id="A0A346NT96"/>
<evidence type="ECO:0000313" key="4">
    <source>
        <dbReference type="EMBL" id="AXR70489.1"/>
    </source>
</evidence>
<dbReference type="GO" id="GO:0009103">
    <property type="term" value="P:lipopolysaccharide biosynthetic process"/>
    <property type="evidence" value="ECO:0007669"/>
    <property type="project" value="TreeGrafter"/>
</dbReference>
<sequence length="329" mass="36791">MVAKILIDPRWKNAGGIGTFYEEINKINRYEEFPFKGNPASAFDTLNLSKELSALRNSVVFFPGYIPPIASRVPYIFTIHDLNHLDREENSSVAKKVFYNTVIKKGCNSSAFIFTVSDFSRRRIIEWSGVNEKKVINVGNGVSQSFTPDGEFLDLDYEYFLCVSNRKAHKNEFGVIKSFSLANIDSRIKLVLTGRPTDELETLINRLGIQGRIIFTGFIDANELPKLYRSAKALIFPSFYEGFGLPVIEAQASGIPVITSNNTSLSEISGGASILVEPTEINEIVDAIELVCGDIEVVKQKIKLGLENAKNYSWTKTASIVEHYIKKLL</sequence>
<evidence type="ECO:0000259" key="3">
    <source>
        <dbReference type="Pfam" id="PF13439"/>
    </source>
</evidence>
<dbReference type="PANTHER" id="PTHR46401:SF2">
    <property type="entry name" value="GLYCOSYLTRANSFERASE WBBK-RELATED"/>
    <property type="match status" value="1"/>
</dbReference>
<dbReference type="CDD" id="cd03809">
    <property type="entry name" value="GT4_MtfB-like"/>
    <property type="match status" value="1"/>
</dbReference>
<accession>A0A346NT96</accession>
<dbReference type="SUPFAM" id="SSF53756">
    <property type="entry name" value="UDP-Glycosyltransferase/glycogen phosphorylase"/>
    <property type="match status" value="1"/>
</dbReference>
<organism evidence="4">
    <name type="scientific">Klebsiella aerogenes</name>
    <name type="common">Enterobacter aerogenes</name>
    <dbReference type="NCBI Taxonomy" id="548"/>
    <lineage>
        <taxon>Bacteria</taxon>
        <taxon>Pseudomonadati</taxon>
        <taxon>Pseudomonadota</taxon>
        <taxon>Gammaproteobacteria</taxon>
        <taxon>Enterobacterales</taxon>
        <taxon>Enterobacteriaceae</taxon>
        <taxon>Klebsiella/Raoultella group</taxon>
        <taxon>Klebsiella</taxon>
    </lineage>
</organism>
<evidence type="ECO:0000259" key="2">
    <source>
        <dbReference type="Pfam" id="PF00534"/>
    </source>
</evidence>
<proteinExistence type="predicted"/>
<dbReference type="EMBL" id="MF687359">
    <property type="protein sequence ID" value="AXR70489.1"/>
    <property type="molecule type" value="Genomic_DNA"/>
</dbReference>
<dbReference type="PANTHER" id="PTHR46401">
    <property type="entry name" value="GLYCOSYLTRANSFERASE WBBK-RELATED"/>
    <property type="match status" value="1"/>
</dbReference>
<dbReference type="RefSeq" id="WP_048229037.1">
    <property type="nucleotide sequence ID" value="NZ_CABGWN010000008.1"/>
</dbReference>
<dbReference type="Gene3D" id="3.40.50.2000">
    <property type="entry name" value="Glycogen Phosphorylase B"/>
    <property type="match status" value="2"/>
</dbReference>
<feature type="domain" description="Glycosyl transferase family 1" evidence="2">
    <location>
        <begin position="153"/>
        <end position="292"/>
    </location>
</feature>
<dbReference type="GO" id="GO:0016757">
    <property type="term" value="F:glycosyltransferase activity"/>
    <property type="evidence" value="ECO:0007669"/>
    <property type="project" value="InterPro"/>
</dbReference>
<protein>
    <submittedName>
        <fullName evidence="4">D-inositol 3-phosphate glycosyltransferase</fullName>
    </submittedName>
</protein>
<dbReference type="InterPro" id="IPR001296">
    <property type="entry name" value="Glyco_trans_1"/>
</dbReference>